<reference evidence="2" key="1">
    <citation type="journal article" date="2017" name="Nat. Commun.">
        <title>The North American bullfrog draft genome provides insight into hormonal regulation of long noncoding RNA.</title>
        <authorList>
            <person name="Hammond S.A."/>
            <person name="Warren R.L."/>
            <person name="Vandervalk B.P."/>
            <person name="Kucuk E."/>
            <person name="Khan H."/>
            <person name="Gibb E.A."/>
            <person name="Pandoh P."/>
            <person name="Kirk H."/>
            <person name="Zhao Y."/>
            <person name="Jones M."/>
            <person name="Mungall A.J."/>
            <person name="Coope R."/>
            <person name="Pleasance S."/>
            <person name="Moore R.A."/>
            <person name="Holt R.A."/>
            <person name="Round J.M."/>
            <person name="Ohora S."/>
            <person name="Walle B.V."/>
            <person name="Veldhoen N."/>
            <person name="Helbing C.C."/>
            <person name="Birol I."/>
        </authorList>
    </citation>
    <scope>NUCLEOTIDE SEQUENCE [LARGE SCALE GENOMIC DNA]</scope>
</reference>
<gene>
    <name evidence="1" type="ORF">AB205_0014830</name>
</gene>
<evidence type="ECO:0000313" key="2">
    <source>
        <dbReference type="Proteomes" id="UP000228934"/>
    </source>
</evidence>
<dbReference type="Gene3D" id="1.25.40.10">
    <property type="entry name" value="Tetratricopeptide repeat domain"/>
    <property type="match status" value="1"/>
</dbReference>
<dbReference type="OrthoDB" id="1922977at2759"/>
<name>A0A2G9SGG7_AQUCT</name>
<dbReference type="PANTHER" id="PTHR21563">
    <property type="entry name" value="ZINC FINGER C3H1 DOMAIN-CONTAINING PROTEIN"/>
    <property type="match status" value="1"/>
</dbReference>
<sequence length="212" mass="24401">QNALKSPCEKSIADHLTPQDRCLAWLSYIHLMEYNTLPANFYDPTIANPSRIVNKEPFIMHWLNSQSIKTDPTMLLALFEAAVFSCSDENLNAKERIEVCLPLYKNMILLNLILNRSSAAVDMCKQLLDDWSDNCDILEALCSVYLKIEQPNDGMEVWMTAFRNSPGNTQILYNVCRFLVEQGWFDNIPVLMEEFLKSFFETVDQYSPADLL</sequence>
<proteinExistence type="predicted"/>
<dbReference type="EMBL" id="KV924546">
    <property type="protein sequence ID" value="PIO38511.1"/>
    <property type="molecule type" value="Genomic_DNA"/>
</dbReference>
<dbReference type="GO" id="GO:0000178">
    <property type="term" value="C:exosome (RNase complex)"/>
    <property type="evidence" value="ECO:0007669"/>
    <property type="project" value="TreeGrafter"/>
</dbReference>
<dbReference type="Proteomes" id="UP000228934">
    <property type="component" value="Unassembled WGS sequence"/>
</dbReference>
<feature type="non-terminal residue" evidence="1">
    <location>
        <position position="1"/>
    </location>
</feature>
<accession>A0A2G9SGG7</accession>
<dbReference type="AlphaFoldDB" id="A0A2G9SGG7"/>
<dbReference type="PANTHER" id="PTHR21563:SF3">
    <property type="entry name" value="ZINC FINGER C3H1 DOMAIN-CONTAINING PROTEIN"/>
    <property type="match status" value="1"/>
</dbReference>
<organism evidence="1 2">
    <name type="scientific">Aquarana catesbeiana</name>
    <name type="common">American bullfrog</name>
    <name type="synonym">Rana catesbeiana</name>
    <dbReference type="NCBI Taxonomy" id="8400"/>
    <lineage>
        <taxon>Eukaryota</taxon>
        <taxon>Metazoa</taxon>
        <taxon>Chordata</taxon>
        <taxon>Craniata</taxon>
        <taxon>Vertebrata</taxon>
        <taxon>Euteleostomi</taxon>
        <taxon>Amphibia</taxon>
        <taxon>Batrachia</taxon>
        <taxon>Anura</taxon>
        <taxon>Neobatrachia</taxon>
        <taxon>Ranoidea</taxon>
        <taxon>Ranidae</taxon>
        <taxon>Aquarana</taxon>
    </lineage>
</organism>
<dbReference type="SUPFAM" id="SSF48452">
    <property type="entry name" value="TPR-like"/>
    <property type="match status" value="1"/>
</dbReference>
<dbReference type="InterPro" id="IPR011990">
    <property type="entry name" value="TPR-like_helical_dom_sf"/>
</dbReference>
<keyword evidence="2" id="KW-1185">Reference proteome</keyword>
<evidence type="ECO:0000313" key="1">
    <source>
        <dbReference type="EMBL" id="PIO38511.1"/>
    </source>
</evidence>
<protein>
    <submittedName>
        <fullName evidence="1">Uncharacterized protein</fullName>
    </submittedName>
</protein>
<dbReference type="GO" id="GO:0005634">
    <property type="term" value="C:nucleus"/>
    <property type="evidence" value="ECO:0007669"/>
    <property type="project" value="TreeGrafter"/>
</dbReference>
<feature type="non-terminal residue" evidence="1">
    <location>
        <position position="212"/>
    </location>
</feature>
<dbReference type="InterPro" id="IPR039278">
    <property type="entry name" value="Red1"/>
</dbReference>